<protein>
    <submittedName>
        <fullName evidence="5 6">Plastid division protein CDP1, chloroplastic</fullName>
    </submittedName>
</protein>
<dbReference type="OrthoDB" id="1708707at2759"/>
<sequence>MALSSYASPTISSSFCFLCLFHFNKSNNGILLHTKIYKGFAGMTAPSSSGRMRGGNRLLIGSLPRQAADFLITPHNSSNWRMNAVGMDSTTSSQTRTPTIHDKGSNGAAATLEIHVTCYQLIGVPDQSEKDEIVKSVMELRNVEIEEGYSIDAIASRQDLLMDVRDKLLFEPHYAGNMKENILPKSSIRIPWAWLPGALCLLQEVGEAKVVLDIGQTVIQCPMAKPYMLDILFSMVLAECAIAKLGFEKNMVSQGFEALARAQYLLRSQTSLRKLKLLSQIEESLEELAPACTLELLALPNLPMNTERRAGAIAALRELLRQGLGVEMSCQVQDWPCFLSQALGRLMAAEVVDLLPWHELALIRKNKKSIESQNQRVVVDFYCFLLAFKAHLALGFSSRQPELIGKAKTICECLIASEGVDLKLEEAFCNFLLGQCSDSEVFEKLQQSTLNSKPAMPSQFSSSAMEKKNAENTCQLLEIWLKDTVLGVFKDTRDCSLTLVSFLRGEKKMDAKKKINHSKQIIVHTNNKPISTSSVSDWRDVENAFPVSNSSQNLGNIVRRLTPTSLPSQLGMEKKQTDAKSSSVQLKRDLRIKKWKISELWLSRVSLVDSMKVLVVVGSISFASFNLMSRMIKMKPFPTWTLQKASLNTSSVFSDEGLSVDNVIAPPNTKNNSNLSSSLKRLLSKLMRKGRNLAGTSDMLLSSAITASNQNLMSFEEAEALVKQWQTIKAEALGPNYQIHRLAKILDGTMLFQWQALADAAKAKSCYWKFVLLQLSVLRAELLSDKFGAMALEIEVHLEEAAELVNEAEPKNPSYYSNYKVRYLVKRLQDGSWKFCEGDILVPT</sequence>
<organism evidence="4 5">
    <name type="scientific">Cucumis melo</name>
    <name type="common">Muskmelon</name>
    <dbReference type="NCBI Taxonomy" id="3656"/>
    <lineage>
        <taxon>Eukaryota</taxon>
        <taxon>Viridiplantae</taxon>
        <taxon>Streptophyta</taxon>
        <taxon>Embryophyta</taxon>
        <taxon>Tracheophyta</taxon>
        <taxon>Spermatophyta</taxon>
        <taxon>Magnoliopsida</taxon>
        <taxon>eudicotyledons</taxon>
        <taxon>Gunneridae</taxon>
        <taxon>Pentapetalae</taxon>
        <taxon>rosids</taxon>
        <taxon>fabids</taxon>
        <taxon>Cucurbitales</taxon>
        <taxon>Cucurbitaceae</taxon>
        <taxon>Benincaseae</taxon>
        <taxon>Cucumis</taxon>
    </lineage>
</organism>
<feature type="domain" description="Plastid division protein CDP1-like 1st alpha solenoid" evidence="3">
    <location>
        <begin position="189"/>
        <end position="336"/>
    </location>
</feature>
<gene>
    <name evidence="5 6" type="primary">LOC103501329</name>
</gene>
<dbReference type="GeneID" id="103501329"/>
<name>A0A1S3CIF6_CUCME</name>
<evidence type="ECO:0000313" key="5">
    <source>
        <dbReference type="RefSeq" id="XP_008463100.1"/>
    </source>
</evidence>
<dbReference type="InterPro" id="IPR044685">
    <property type="entry name" value="CPD1-like"/>
</dbReference>
<dbReference type="Pfam" id="PF25515">
    <property type="entry name" value="Arm_PDR"/>
    <property type="match status" value="1"/>
</dbReference>
<dbReference type="SMR" id="A0A1S3CIF6"/>
<dbReference type="GO" id="GO:0009706">
    <property type="term" value="C:chloroplast inner membrane"/>
    <property type="evidence" value="ECO:0007669"/>
    <property type="project" value="TreeGrafter"/>
</dbReference>
<feature type="domain" description="Plastid division protein CDP1-like 2nd alpha solenoid" evidence="2">
    <location>
        <begin position="386"/>
        <end position="502"/>
    </location>
</feature>
<evidence type="ECO:0000313" key="6">
    <source>
        <dbReference type="RefSeq" id="XP_008463101.1"/>
    </source>
</evidence>
<evidence type="ECO:0000313" key="4">
    <source>
        <dbReference type="Proteomes" id="UP001652600"/>
    </source>
</evidence>
<dbReference type="RefSeq" id="XP_008463101.1">
    <property type="nucleotide sequence ID" value="XM_008464879.2"/>
</dbReference>
<dbReference type="Proteomes" id="UP001652600">
    <property type="component" value="Chromosome 3"/>
</dbReference>
<keyword evidence="4" id="KW-1185">Reference proteome</keyword>
<evidence type="ECO:0000259" key="1">
    <source>
        <dbReference type="Pfam" id="PF13355"/>
    </source>
</evidence>
<evidence type="ECO:0000259" key="3">
    <source>
        <dbReference type="Pfam" id="PF25515"/>
    </source>
</evidence>
<dbReference type="RefSeq" id="XP_008463100.1">
    <property type="nucleotide sequence ID" value="XM_008464878.2"/>
</dbReference>
<dbReference type="InterPro" id="IPR057137">
    <property type="entry name" value="CDP1-like_a_solenoid_2"/>
</dbReference>
<reference evidence="5 6" key="1">
    <citation type="submission" date="2025-04" db="UniProtKB">
        <authorList>
            <consortium name="RefSeq"/>
        </authorList>
    </citation>
    <scope>IDENTIFICATION</scope>
</reference>
<accession>A0A1S3CIF6</accession>
<dbReference type="PANTHER" id="PTHR33925:SF2">
    <property type="entry name" value="PLASTID DIVISION PROTEIN CDP1, CHLOROPLASTIC"/>
    <property type="match status" value="1"/>
</dbReference>
<evidence type="ECO:0000259" key="2">
    <source>
        <dbReference type="Pfam" id="PF23468"/>
    </source>
</evidence>
<proteinExistence type="predicted"/>
<dbReference type="AlphaFoldDB" id="A0A1S3CIF6"/>
<dbReference type="eggNOG" id="ENOG502QT67">
    <property type="taxonomic scope" value="Eukaryota"/>
</dbReference>
<dbReference type="KEGG" id="cmo:103501329"/>
<dbReference type="PANTHER" id="PTHR33925">
    <property type="entry name" value="PLASTID DIVISION PROTEIN CDP1, CHLOROPLASTIC-RELATED"/>
    <property type="match status" value="1"/>
</dbReference>
<dbReference type="Pfam" id="PF23468">
    <property type="entry name" value="ARC6"/>
    <property type="match status" value="1"/>
</dbReference>
<dbReference type="Pfam" id="PF13355">
    <property type="entry name" value="ARC6-like_IMS"/>
    <property type="match status" value="1"/>
</dbReference>
<feature type="domain" description="Plastid division protein CDP1-like IMS" evidence="1">
    <location>
        <begin position="718"/>
        <end position="835"/>
    </location>
</feature>
<dbReference type="InterPro" id="IPR025344">
    <property type="entry name" value="CDP1-like_IMS"/>
</dbReference>
<dbReference type="InterPro" id="IPR058032">
    <property type="entry name" value="CDP1-like_a_solenoid_1"/>
</dbReference>
<dbReference type="GO" id="GO:0010020">
    <property type="term" value="P:chloroplast fission"/>
    <property type="evidence" value="ECO:0007669"/>
    <property type="project" value="TreeGrafter"/>
</dbReference>